<dbReference type="InterPro" id="IPR004304">
    <property type="entry name" value="FmdA_AmdA"/>
</dbReference>
<organism evidence="2 3">
    <name type="scientific">Chlorella sorokiniana</name>
    <name type="common">Freshwater green alga</name>
    <dbReference type="NCBI Taxonomy" id="3076"/>
    <lineage>
        <taxon>Eukaryota</taxon>
        <taxon>Viridiplantae</taxon>
        <taxon>Chlorophyta</taxon>
        <taxon>core chlorophytes</taxon>
        <taxon>Trebouxiophyceae</taxon>
        <taxon>Chlorellales</taxon>
        <taxon>Chlorellaceae</taxon>
        <taxon>Chlorella clade</taxon>
        <taxon>Chlorella</taxon>
    </lineage>
</organism>
<evidence type="ECO:0000313" key="2">
    <source>
        <dbReference type="EMBL" id="PRW59935.1"/>
    </source>
</evidence>
<dbReference type="Proteomes" id="UP000239899">
    <property type="component" value="Unassembled WGS sequence"/>
</dbReference>
<dbReference type="Gene3D" id="3.10.28.20">
    <property type="entry name" value="Acetamidase/Formamidase-like domains"/>
    <property type="match status" value="1"/>
</dbReference>
<dbReference type="GO" id="GO:0016811">
    <property type="term" value="F:hydrolase activity, acting on carbon-nitrogen (but not peptide) bonds, in linear amides"/>
    <property type="evidence" value="ECO:0007669"/>
    <property type="project" value="InterPro"/>
</dbReference>
<dbReference type="PANTHER" id="PTHR31891:SF1">
    <property type="entry name" value="FORMAMIDASE C869.04-RELATED"/>
    <property type="match status" value="1"/>
</dbReference>
<dbReference type="PROSITE" id="PS51257">
    <property type="entry name" value="PROKAR_LIPOPROTEIN"/>
    <property type="match status" value="1"/>
</dbReference>
<evidence type="ECO:0000256" key="1">
    <source>
        <dbReference type="SAM" id="SignalP"/>
    </source>
</evidence>
<sequence length="519" mass="55546">MAISRGFVLAALLLAACGARAAPADQCAAKKAGESLELKADSTTVHWGYFSDAVEPNLIASSGDEIAVEMITHHAGDDYDKMVKGDPGVEDIYEWTKDGQNVPMRGKSGVGDGVHVLTGPIYVCDAEPGDVLQIDILDLKPRKNPSTGKTYGSNAAANWGYQFRAGFLDGQPREVITIYEATEEGDDVYVQPDYQFRFAGGPTGYMGPTTPCVEANVSLPEAFPGMEMSWDNAERVYSGKEVPCKAGEQTWEGYWYPGLITTHPTGTEDYSIRGKFKAKANIHIGNIGLAPAYDSPVDSVPPLMSGGNMDNRRVMKGNTLYLPVQVAGAYLSMGDAHLAQGDSELDGTGIETSINGRFKLTLHKKEELPKIVQNLTHPLIEQPDSFVVQGYTYADYLSELEEPMSTIYSKSQIDRAMTVAYNQTRDWMMRTFNLTEDQAISFITIACDFGITQVVDGNFGVHSIIPKEPFGYPVTTKSTGAASVPAPAPVPAAASGARGVVAGALTLLAAAAAAGALLA</sequence>
<comment type="caution">
    <text evidence="2">The sequence shown here is derived from an EMBL/GenBank/DDBJ whole genome shotgun (WGS) entry which is preliminary data.</text>
</comment>
<proteinExistence type="predicted"/>
<dbReference type="Gene3D" id="2.60.120.580">
    <property type="entry name" value="Acetamidase/Formamidase-like domains"/>
    <property type="match status" value="2"/>
</dbReference>
<dbReference type="STRING" id="3076.A0A2P6U0U2"/>
<protein>
    <submittedName>
        <fullName evidence="2">Acetamidase</fullName>
    </submittedName>
</protein>
<feature type="signal peptide" evidence="1">
    <location>
        <begin position="1"/>
        <end position="21"/>
    </location>
</feature>
<name>A0A2P6U0U2_CHLSO</name>
<dbReference type="OrthoDB" id="506331at2759"/>
<reference evidence="2 3" key="1">
    <citation type="journal article" date="2018" name="Plant J.">
        <title>Genome sequences of Chlorella sorokiniana UTEX 1602 and Micractinium conductrix SAG 241.80: implications to maltose excretion by a green alga.</title>
        <authorList>
            <person name="Arriola M.B."/>
            <person name="Velmurugan N."/>
            <person name="Zhang Y."/>
            <person name="Plunkett M.H."/>
            <person name="Hondzo H."/>
            <person name="Barney B.M."/>
        </authorList>
    </citation>
    <scope>NUCLEOTIDE SEQUENCE [LARGE SCALE GENOMIC DNA]</scope>
    <source>
        <strain evidence="3">UTEX 1602</strain>
    </source>
</reference>
<dbReference type="PANTHER" id="PTHR31891">
    <property type="entry name" value="FORMAMIDASE C869.04-RELATED"/>
    <property type="match status" value="1"/>
</dbReference>
<dbReference type="Pfam" id="PF03069">
    <property type="entry name" value="FmdA_AmdA"/>
    <property type="match status" value="2"/>
</dbReference>
<dbReference type="AlphaFoldDB" id="A0A2P6U0U2"/>
<dbReference type="SUPFAM" id="SSF141130">
    <property type="entry name" value="Acetamidase/Formamidase-like"/>
    <property type="match status" value="1"/>
</dbReference>
<feature type="chain" id="PRO_5015171968" evidence="1">
    <location>
        <begin position="22"/>
        <end position="519"/>
    </location>
</feature>
<evidence type="ECO:0000313" key="3">
    <source>
        <dbReference type="Proteomes" id="UP000239899"/>
    </source>
</evidence>
<gene>
    <name evidence="2" type="ORF">C2E21_1838</name>
</gene>
<keyword evidence="3" id="KW-1185">Reference proteome</keyword>
<dbReference type="EMBL" id="LHPG02000003">
    <property type="protein sequence ID" value="PRW59935.1"/>
    <property type="molecule type" value="Genomic_DNA"/>
</dbReference>
<accession>A0A2P6U0U2</accession>
<keyword evidence="1" id="KW-0732">Signal</keyword>